<dbReference type="InterPro" id="IPR026912">
    <property type="entry name" value="Adenine_deam_C"/>
</dbReference>
<dbReference type="PANTHER" id="PTHR11113">
    <property type="entry name" value="N-ACETYLGLUCOSAMINE-6-PHOSPHATE DEACETYLASE"/>
    <property type="match status" value="1"/>
</dbReference>
<comment type="similarity">
    <text evidence="2 8">Belongs to the metallo-dependent hydrolases superfamily. Adenine deaminase family.</text>
</comment>
<sequence length="585" mass="62869">MPTQKEILKKRIDVASGRVQADVVIKNARIIDVFNHDIIEGEDVAIADGYIAGIGKYDGTKRIDANNRYLCPSFIDGHVHIESSMVAPSVFAQTVLPHGVTTIITDPHEIANVAGTSGIQFMLDDAKNTPLDIRLMLPSCVPATPFEHNGAALHAEDLEPFFNNPQVHGLAEVMDYPSVLHTEESMMNKLTMAQANSDYIDGHAAGLSYDALNVYGSAGIKTDHECSTVHEARERLRLGMYVMMREGSAAKDLTSILPLVNDHNARRFLFCTDDKHLDDLQENGSIDHHVRLSIEHGLSPLTAVQMASLNAAECYGLKTKGAIAPGYEADFLLLDNLEQVSIRAVYISGELQAENGTYAGKPLAAVTPPSSLTQTVHVPALTEQDLSIPLSGERAHIIEVNPNRLITNKVTETVTVQNQTFSPSIERDQLKIAVLERHTGTGNIGLGIVKGFGIQHGAIASTIAHDSHNVVTAGTNDYDMITAVRVLGGMQGGLAVVQGGKTLAALPLPLAGLMSSETDSAVVGKHLREVNDALTVIGCSNAFDPILTLSFLTLPVIPALKLTDTGLFDVSSFSHISIDPLKINE</sequence>
<evidence type="ECO:0000256" key="1">
    <source>
        <dbReference type="ARBA" id="ARBA00001936"/>
    </source>
</evidence>
<dbReference type="RefSeq" id="WP_091273888.1">
    <property type="nucleotide sequence ID" value="NZ_FNDK01000013.1"/>
</dbReference>
<dbReference type="Proteomes" id="UP000199163">
    <property type="component" value="Unassembled WGS sequence"/>
</dbReference>
<dbReference type="NCBIfam" id="TIGR01178">
    <property type="entry name" value="ade"/>
    <property type="match status" value="1"/>
</dbReference>
<dbReference type="SUPFAM" id="SSF51338">
    <property type="entry name" value="Composite domain of metallo-dependent hydrolases"/>
    <property type="match status" value="1"/>
</dbReference>
<dbReference type="HAMAP" id="MF_01518">
    <property type="entry name" value="Adenine_deamin"/>
    <property type="match status" value="1"/>
</dbReference>
<evidence type="ECO:0000256" key="3">
    <source>
        <dbReference type="ARBA" id="ARBA00012782"/>
    </source>
</evidence>
<evidence type="ECO:0000259" key="9">
    <source>
        <dbReference type="Pfam" id="PF01979"/>
    </source>
</evidence>
<keyword evidence="12" id="KW-1185">Reference proteome</keyword>
<dbReference type="Gene3D" id="2.30.40.10">
    <property type="entry name" value="Urease, subunit C, domain 1"/>
    <property type="match status" value="1"/>
</dbReference>
<evidence type="ECO:0000256" key="8">
    <source>
        <dbReference type="HAMAP-Rule" id="MF_01518"/>
    </source>
</evidence>
<dbReference type="CDD" id="cd01295">
    <property type="entry name" value="AdeC"/>
    <property type="match status" value="1"/>
</dbReference>
<comment type="cofactor">
    <cofactor evidence="1 8">
        <name>Mn(2+)</name>
        <dbReference type="ChEBI" id="CHEBI:29035"/>
    </cofactor>
</comment>
<evidence type="ECO:0000256" key="5">
    <source>
        <dbReference type="ARBA" id="ARBA00023211"/>
    </source>
</evidence>
<gene>
    <name evidence="8" type="primary">ade</name>
    <name evidence="11" type="ORF">SAMN05192534_11310</name>
</gene>
<evidence type="ECO:0000256" key="2">
    <source>
        <dbReference type="ARBA" id="ARBA00006773"/>
    </source>
</evidence>
<dbReference type="InterPro" id="IPR006680">
    <property type="entry name" value="Amidohydro-rel"/>
</dbReference>
<dbReference type="InterPro" id="IPR011059">
    <property type="entry name" value="Metal-dep_hydrolase_composite"/>
</dbReference>
<dbReference type="InterPro" id="IPR032466">
    <property type="entry name" value="Metal_Hydrolase"/>
</dbReference>
<evidence type="ECO:0000256" key="4">
    <source>
        <dbReference type="ARBA" id="ARBA00022801"/>
    </source>
</evidence>
<evidence type="ECO:0000313" key="11">
    <source>
        <dbReference type="EMBL" id="SDH85341.1"/>
    </source>
</evidence>
<dbReference type="AlphaFoldDB" id="A0A1G8FTB4"/>
<protein>
    <recommendedName>
        <fullName evidence="7 8">Adenine deaminase</fullName>
        <shortName evidence="8">Adenase</shortName>
        <shortName evidence="8">Adenine aminase</shortName>
        <ecNumber evidence="3 8">3.5.4.2</ecNumber>
    </recommendedName>
</protein>
<accession>A0A1G8FTB4</accession>
<keyword evidence="4 8" id="KW-0378">Hydrolase</keyword>
<dbReference type="GO" id="GO:0000034">
    <property type="term" value="F:adenine deaminase activity"/>
    <property type="evidence" value="ECO:0007669"/>
    <property type="project" value="UniProtKB-UniRule"/>
</dbReference>
<dbReference type="Pfam" id="PF01979">
    <property type="entry name" value="Amidohydro_1"/>
    <property type="match status" value="1"/>
</dbReference>
<dbReference type="FunFam" id="3.20.20.140:FF:000016">
    <property type="entry name" value="Adenine deaminase"/>
    <property type="match status" value="1"/>
</dbReference>
<feature type="domain" description="Amidohydrolase-related" evidence="9">
    <location>
        <begin position="69"/>
        <end position="350"/>
    </location>
</feature>
<keyword evidence="5 8" id="KW-0464">Manganese</keyword>
<dbReference type="SUPFAM" id="SSF51556">
    <property type="entry name" value="Metallo-dependent hydrolases"/>
    <property type="match status" value="1"/>
</dbReference>
<dbReference type="EMBL" id="FNDK01000013">
    <property type="protein sequence ID" value="SDH85341.1"/>
    <property type="molecule type" value="Genomic_DNA"/>
</dbReference>
<dbReference type="OrthoDB" id="9775607at2"/>
<name>A0A1G8FTB4_9BACI</name>
<evidence type="ECO:0000256" key="6">
    <source>
        <dbReference type="ARBA" id="ARBA00047720"/>
    </source>
</evidence>
<dbReference type="Gene3D" id="3.20.20.140">
    <property type="entry name" value="Metal-dependent hydrolases"/>
    <property type="match status" value="1"/>
</dbReference>
<dbReference type="PANTHER" id="PTHR11113:SF2">
    <property type="entry name" value="ADENINE DEAMINASE"/>
    <property type="match status" value="1"/>
</dbReference>
<feature type="domain" description="Adenine deaminase C-terminal" evidence="10">
    <location>
        <begin position="405"/>
        <end position="573"/>
    </location>
</feature>
<reference evidence="11 12" key="1">
    <citation type="submission" date="2016-10" db="EMBL/GenBank/DDBJ databases">
        <authorList>
            <person name="de Groot N.N."/>
        </authorList>
    </citation>
    <scope>NUCLEOTIDE SEQUENCE [LARGE SCALE GENOMIC DNA]</scope>
    <source>
        <strain evidence="11 12">DSM 21632</strain>
    </source>
</reference>
<evidence type="ECO:0000259" key="10">
    <source>
        <dbReference type="Pfam" id="PF13382"/>
    </source>
</evidence>
<dbReference type="STRING" id="568899.SAMN05192534_11310"/>
<evidence type="ECO:0000313" key="12">
    <source>
        <dbReference type="Proteomes" id="UP000199163"/>
    </source>
</evidence>
<evidence type="ECO:0000256" key="7">
    <source>
        <dbReference type="ARBA" id="ARBA00069718"/>
    </source>
</evidence>
<proteinExistence type="inferred from homology"/>
<dbReference type="Pfam" id="PF13382">
    <property type="entry name" value="Adenine_deam_C"/>
    <property type="match status" value="1"/>
</dbReference>
<dbReference type="EC" id="3.5.4.2" evidence="3 8"/>
<comment type="catalytic activity">
    <reaction evidence="6 8">
        <text>adenine + H2O + H(+) = hypoxanthine + NH4(+)</text>
        <dbReference type="Rhea" id="RHEA:23688"/>
        <dbReference type="ChEBI" id="CHEBI:15377"/>
        <dbReference type="ChEBI" id="CHEBI:15378"/>
        <dbReference type="ChEBI" id="CHEBI:16708"/>
        <dbReference type="ChEBI" id="CHEBI:17368"/>
        <dbReference type="ChEBI" id="CHEBI:28938"/>
        <dbReference type="EC" id="3.5.4.2"/>
    </reaction>
</comment>
<dbReference type="InterPro" id="IPR006679">
    <property type="entry name" value="Adenine_deam"/>
</dbReference>
<organism evidence="11 12">
    <name type="scientific">Alteribacillus persepolensis</name>
    <dbReference type="NCBI Taxonomy" id="568899"/>
    <lineage>
        <taxon>Bacteria</taxon>
        <taxon>Bacillati</taxon>
        <taxon>Bacillota</taxon>
        <taxon>Bacilli</taxon>
        <taxon>Bacillales</taxon>
        <taxon>Bacillaceae</taxon>
        <taxon>Alteribacillus</taxon>
    </lineage>
</organism>
<dbReference type="GO" id="GO:0006146">
    <property type="term" value="P:adenine catabolic process"/>
    <property type="evidence" value="ECO:0007669"/>
    <property type="project" value="InterPro"/>
</dbReference>